<dbReference type="Proteomes" id="UP001321018">
    <property type="component" value="Unassembled WGS sequence"/>
</dbReference>
<organism evidence="3 4">
    <name type="scientific">Natronoglomus mannanivorans</name>
    <dbReference type="NCBI Taxonomy" id="2979990"/>
    <lineage>
        <taxon>Archaea</taxon>
        <taxon>Methanobacteriati</taxon>
        <taxon>Methanobacteriota</taxon>
        <taxon>Stenosarchaea group</taxon>
        <taxon>Halobacteria</taxon>
        <taxon>Halobacteriales</taxon>
        <taxon>Natrialbaceae</taxon>
        <taxon>Natronoglomus</taxon>
    </lineage>
</organism>
<reference evidence="3" key="1">
    <citation type="submission" date="2022-09" db="EMBL/GenBank/DDBJ databases">
        <title>Enrichment on poylsaccharides allowed isolation of novel metabolic and taxonomic groups of Haloarchaea.</title>
        <authorList>
            <person name="Sorokin D.Y."/>
            <person name="Elcheninov A.G."/>
            <person name="Khizhniak T.V."/>
            <person name="Kolganova T.V."/>
            <person name="Kublanov I.V."/>
        </authorList>
    </citation>
    <scope>NUCLEOTIDE SEQUENCE</scope>
    <source>
        <strain evidence="3">AArc-xg1-1</strain>
    </source>
</reference>
<comment type="caution">
    <text evidence="3">The sequence shown here is derived from an EMBL/GenBank/DDBJ whole genome shotgun (WGS) entry which is preliminary data.</text>
</comment>
<protein>
    <recommendedName>
        <fullName evidence="2">DUF8159 domain-containing protein</fullName>
    </recommendedName>
</protein>
<dbReference type="AlphaFoldDB" id="A0AAP2Z230"/>
<sequence>MTDDFYSPSRRRFLGAAAGAATLTATAGCLGSVLSASNAVEPEQPTEPREGTPGEFYYFLEANDIEVDRLAEEDDELFLTYRSDAETVEESDEEITIIYEIYKQALIHRGSEITFLYTEIANPFEGQALGWGINSEWVHRFDSPEEDADANEDPEDVEGNESVETEPAGDDSEGNETDGTDNALDMNQITLWSNIMNTKVYQEDVDALGADNETDATNATIADNASATDTGTESETEGDD</sequence>
<evidence type="ECO:0000313" key="4">
    <source>
        <dbReference type="Proteomes" id="UP001321018"/>
    </source>
</evidence>
<dbReference type="EMBL" id="JAOPKA010000018">
    <property type="protein sequence ID" value="MCU4743801.1"/>
    <property type="molecule type" value="Genomic_DNA"/>
</dbReference>
<evidence type="ECO:0000259" key="2">
    <source>
        <dbReference type="Pfam" id="PF26490"/>
    </source>
</evidence>
<accession>A0AAP2Z230</accession>
<feature type="region of interest" description="Disordered" evidence="1">
    <location>
        <begin position="143"/>
        <end position="182"/>
    </location>
</feature>
<feature type="region of interest" description="Disordered" evidence="1">
    <location>
        <begin position="211"/>
        <end position="240"/>
    </location>
</feature>
<name>A0AAP2Z230_9EURY</name>
<feature type="domain" description="DUF8159" evidence="2">
    <location>
        <begin position="50"/>
        <end position="147"/>
    </location>
</feature>
<dbReference type="RefSeq" id="WP_338005612.1">
    <property type="nucleotide sequence ID" value="NZ_JAOPKA010000018.1"/>
</dbReference>
<dbReference type="InterPro" id="IPR058473">
    <property type="entry name" value="DUF8159"/>
</dbReference>
<gene>
    <name evidence="3" type="ORF">OB960_20660</name>
</gene>
<dbReference type="PROSITE" id="PS51318">
    <property type="entry name" value="TAT"/>
    <property type="match status" value="1"/>
</dbReference>
<feature type="compositionally biased region" description="Acidic residues" evidence="1">
    <location>
        <begin position="144"/>
        <end position="179"/>
    </location>
</feature>
<dbReference type="Pfam" id="PF26490">
    <property type="entry name" value="DUF8159"/>
    <property type="match status" value="1"/>
</dbReference>
<dbReference type="InterPro" id="IPR006311">
    <property type="entry name" value="TAT_signal"/>
</dbReference>
<evidence type="ECO:0000313" key="3">
    <source>
        <dbReference type="EMBL" id="MCU4743801.1"/>
    </source>
</evidence>
<feature type="compositionally biased region" description="Low complexity" evidence="1">
    <location>
        <begin position="215"/>
        <end position="231"/>
    </location>
</feature>
<proteinExistence type="predicted"/>
<evidence type="ECO:0000256" key="1">
    <source>
        <dbReference type="SAM" id="MobiDB-lite"/>
    </source>
</evidence>